<dbReference type="Pfam" id="PF00534">
    <property type="entry name" value="Glycos_transf_1"/>
    <property type="match status" value="1"/>
</dbReference>
<evidence type="ECO:0000313" key="5">
    <source>
        <dbReference type="EMBL" id="GAA3735462.1"/>
    </source>
</evidence>
<comment type="caution">
    <text evidence="5">The sequence shown here is derived from an EMBL/GenBank/DDBJ whole genome shotgun (WGS) entry which is preliminary data.</text>
</comment>
<dbReference type="PANTHER" id="PTHR12526">
    <property type="entry name" value="GLYCOSYLTRANSFERASE"/>
    <property type="match status" value="1"/>
</dbReference>
<dbReference type="CDD" id="cd03808">
    <property type="entry name" value="GT4_CapM-like"/>
    <property type="match status" value="1"/>
</dbReference>
<organism evidence="5 6">
    <name type="scientific">Leifsonella bigeumensis</name>
    <dbReference type="NCBI Taxonomy" id="433643"/>
    <lineage>
        <taxon>Bacteria</taxon>
        <taxon>Bacillati</taxon>
        <taxon>Actinomycetota</taxon>
        <taxon>Actinomycetes</taxon>
        <taxon>Micrococcales</taxon>
        <taxon>Microbacteriaceae</taxon>
        <taxon>Leifsonella</taxon>
    </lineage>
</organism>
<dbReference type="InterPro" id="IPR001296">
    <property type="entry name" value="Glyco_trans_1"/>
</dbReference>
<dbReference type="EMBL" id="BAABAE010000002">
    <property type="protein sequence ID" value="GAA3735462.1"/>
    <property type="molecule type" value="Genomic_DNA"/>
</dbReference>
<dbReference type="RefSeq" id="WP_344754215.1">
    <property type="nucleotide sequence ID" value="NZ_BAABAE010000002.1"/>
</dbReference>
<dbReference type="SUPFAM" id="SSF53756">
    <property type="entry name" value="UDP-Glycosyltransferase/glycogen phosphorylase"/>
    <property type="match status" value="1"/>
</dbReference>
<proteinExistence type="predicted"/>
<keyword evidence="6" id="KW-1185">Reference proteome</keyword>
<evidence type="ECO:0000259" key="3">
    <source>
        <dbReference type="Pfam" id="PF00534"/>
    </source>
</evidence>
<evidence type="ECO:0000313" key="6">
    <source>
        <dbReference type="Proteomes" id="UP001501004"/>
    </source>
</evidence>
<protein>
    <submittedName>
        <fullName evidence="5">Glycosyltransferase family 4 protein</fullName>
    </submittedName>
</protein>
<feature type="domain" description="Glycosyltransferase subfamily 4-like N-terminal" evidence="4">
    <location>
        <begin position="27"/>
        <end position="171"/>
    </location>
</feature>
<dbReference type="Proteomes" id="UP001501004">
    <property type="component" value="Unassembled WGS sequence"/>
</dbReference>
<gene>
    <name evidence="5" type="ORF">GCM10022239_09390</name>
</gene>
<dbReference type="Gene3D" id="3.40.50.2000">
    <property type="entry name" value="Glycogen Phosphorylase B"/>
    <property type="match status" value="2"/>
</dbReference>
<evidence type="ECO:0000256" key="1">
    <source>
        <dbReference type="ARBA" id="ARBA00022676"/>
    </source>
</evidence>
<feature type="domain" description="Glycosyl transferase family 1" evidence="3">
    <location>
        <begin position="193"/>
        <end position="358"/>
    </location>
</feature>
<reference evidence="6" key="1">
    <citation type="journal article" date="2019" name="Int. J. Syst. Evol. Microbiol.">
        <title>The Global Catalogue of Microorganisms (GCM) 10K type strain sequencing project: providing services to taxonomists for standard genome sequencing and annotation.</title>
        <authorList>
            <consortium name="The Broad Institute Genomics Platform"/>
            <consortium name="The Broad Institute Genome Sequencing Center for Infectious Disease"/>
            <person name="Wu L."/>
            <person name="Ma J."/>
        </authorList>
    </citation>
    <scope>NUCLEOTIDE SEQUENCE [LARGE SCALE GENOMIC DNA]</scope>
    <source>
        <strain evidence="6">JCM 16949</strain>
    </source>
</reference>
<sequence length="388" mass="41659">MASTRSIVLGVTADTSLMLMRGFPEFLRDAGWEVHVVSSPGPLLDALDKVEDLHTHGLAMARQPSPLTDMRGLFAWVRLLRDIRPTVTLVGTPKAGLLGGLASTLVRTPRRVYLLRGLRLETATGIQRVVLTALERLAMRCATDIVAVSASLRQRAIDLRLVAQHRILVLGSGSSNGVDLAAADKVDPGRVAELRKEMGIGDGTPVIGFVGRLTKDKGIDVLVEAMRLLVERGVRHRLLVIGSVDDAQSSELLASLRGSRNPPLETGHVTDPGPYYRLMDLLCLPTLREGFPNVVLEAAAAGVPTVTTDATGARDSVIDGITGLISRTGDPTSLADRLAELLTATPAERRRMGARARSRAQGEFSRPLVWTNLEAYLRNRSDAVASGA</sequence>
<dbReference type="PANTHER" id="PTHR12526:SF625">
    <property type="entry name" value="PHOSPHATIDYLINOSITOL GLYCAN-CLASS A"/>
    <property type="match status" value="1"/>
</dbReference>
<evidence type="ECO:0000256" key="2">
    <source>
        <dbReference type="ARBA" id="ARBA00022679"/>
    </source>
</evidence>
<evidence type="ECO:0000259" key="4">
    <source>
        <dbReference type="Pfam" id="PF13579"/>
    </source>
</evidence>
<keyword evidence="2" id="KW-0808">Transferase</keyword>
<keyword evidence="1" id="KW-0328">Glycosyltransferase</keyword>
<dbReference type="Pfam" id="PF13579">
    <property type="entry name" value="Glyco_trans_4_4"/>
    <property type="match status" value="1"/>
</dbReference>
<dbReference type="InterPro" id="IPR028098">
    <property type="entry name" value="Glyco_trans_4-like_N"/>
</dbReference>
<accession>A0ABP7FB94</accession>
<name>A0ABP7FB94_9MICO</name>